<evidence type="ECO:0000313" key="2">
    <source>
        <dbReference type="Proteomes" id="UP000789901"/>
    </source>
</evidence>
<gene>
    <name evidence="1" type="ORF">GMARGA_LOCUS6692</name>
</gene>
<sequence length="88" mass="10409">MEQRDDPPQHRFNHPVINVKDFKVLGGLENRENVGSSREMLTEEDREIIRLLSEVLEDGLTEQDWLGMTPEERQELRETINDTYHFEG</sequence>
<reference evidence="1 2" key="1">
    <citation type="submission" date="2021-06" db="EMBL/GenBank/DDBJ databases">
        <authorList>
            <person name="Kallberg Y."/>
            <person name="Tangrot J."/>
            <person name="Rosling A."/>
        </authorList>
    </citation>
    <scope>NUCLEOTIDE SEQUENCE [LARGE SCALE GENOMIC DNA]</scope>
    <source>
        <strain evidence="1 2">120-4 pot B 10/14</strain>
    </source>
</reference>
<comment type="caution">
    <text evidence="1">The sequence shown here is derived from an EMBL/GenBank/DDBJ whole genome shotgun (WGS) entry which is preliminary data.</text>
</comment>
<evidence type="ECO:0000313" key="1">
    <source>
        <dbReference type="EMBL" id="CAG8597026.1"/>
    </source>
</evidence>
<accession>A0ABN7UJU1</accession>
<name>A0ABN7UJU1_GIGMA</name>
<organism evidence="1 2">
    <name type="scientific">Gigaspora margarita</name>
    <dbReference type="NCBI Taxonomy" id="4874"/>
    <lineage>
        <taxon>Eukaryota</taxon>
        <taxon>Fungi</taxon>
        <taxon>Fungi incertae sedis</taxon>
        <taxon>Mucoromycota</taxon>
        <taxon>Glomeromycotina</taxon>
        <taxon>Glomeromycetes</taxon>
        <taxon>Diversisporales</taxon>
        <taxon>Gigasporaceae</taxon>
        <taxon>Gigaspora</taxon>
    </lineage>
</organism>
<protein>
    <submittedName>
        <fullName evidence="1">27848_t:CDS:1</fullName>
    </submittedName>
</protein>
<dbReference type="Proteomes" id="UP000789901">
    <property type="component" value="Unassembled WGS sequence"/>
</dbReference>
<proteinExistence type="predicted"/>
<dbReference type="EMBL" id="CAJVQB010003080">
    <property type="protein sequence ID" value="CAG8597026.1"/>
    <property type="molecule type" value="Genomic_DNA"/>
</dbReference>
<keyword evidence="2" id="KW-1185">Reference proteome</keyword>